<keyword evidence="1" id="KW-0732">Signal</keyword>
<reference evidence="2 3" key="1">
    <citation type="submission" date="2024-04" db="EMBL/GenBank/DDBJ databases">
        <title>Flavobacterium sp. DGU99 16S ribosomal RNA gene Genome sequencing and assembly.</title>
        <authorList>
            <person name="Park S."/>
        </authorList>
    </citation>
    <scope>NUCLEOTIDE SEQUENCE [LARGE SCALE GENOMIC DNA]</scope>
    <source>
        <strain evidence="2 3">DGU99</strain>
    </source>
</reference>
<dbReference type="EMBL" id="JBBYHU010000022">
    <property type="protein sequence ID" value="MEL1241608.1"/>
    <property type="molecule type" value="Genomic_DNA"/>
</dbReference>
<feature type="signal peptide" evidence="1">
    <location>
        <begin position="1"/>
        <end position="19"/>
    </location>
</feature>
<evidence type="ECO:0000313" key="2">
    <source>
        <dbReference type="EMBL" id="MEL1241608.1"/>
    </source>
</evidence>
<dbReference type="Proteomes" id="UP001398556">
    <property type="component" value="Unassembled WGS sequence"/>
</dbReference>
<evidence type="ECO:0000313" key="3">
    <source>
        <dbReference type="Proteomes" id="UP001398556"/>
    </source>
</evidence>
<comment type="caution">
    <text evidence="2">The sequence shown here is derived from an EMBL/GenBank/DDBJ whole genome shotgun (WGS) entry which is preliminary data.</text>
</comment>
<evidence type="ECO:0000256" key="1">
    <source>
        <dbReference type="SAM" id="SignalP"/>
    </source>
</evidence>
<feature type="chain" id="PRO_5047142549" description="Outer membrane protein beta-barrel domain-containing protein" evidence="1">
    <location>
        <begin position="20"/>
        <end position="180"/>
    </location>
</feature>
<proteinExistence type="predicted"/>
<name>A0ABU9HN92_9FLAO</name>
<dbReference type="RefSeq" id="WP_341700822.1">
    <property type="nucleotide sequence ID" value="NZ_JBBYHU010000022.1"/>
</dbReference>
<protein>
    <recommendedName>
        <fullName evidence="4">Outer membrane protein beta-barrel domain-containing protein</fullName>
    </recommendedName>
</protein>
<dbReference type="PROSITE" id="PS51257">
    <property type="entry name" value="PROKAR_LIPOPROTEIN"/>
    <property type="match status" value="1"/>
</dbReference>
<accession>A0ABU9HN92</accession>
<organism evidence="2 3">
    <name type="scientific">Flavobacterium flavipallidum</name>
    <dbReference type="NCBI Taxonomy" id="3139140"/>
    <lineage>
        <taxon>Bacteria</taxon>
        <taxon>Pseudomonadati</taxon>
        <taxon>Bacteroidota</taxon>
        <taxon>Flavobacteriia</taxon>
        <taxon>Flavobacteriales</taxon>
        <taxon>Flavobacteriaceae</taxon>
        <taxon>Flavobacterium</taxon>
    </lineage>
</organism>
<keyword evidence="3" id="KW-1185">Reference proteome</keyword>
<gene>
    <name evidence="2" type="ORF">AAEO59_11160</name>
</gene>
<evidence type="ECO:0008006" key="4">
    <source>
        <dbReference type="Google" id="ProtNLM"/>
    </source>
</evidence>
<sequence>MKTLTCLLITFGFSCTLIAQFKQGSYTQFGVSVPLKENINRDDEDTNWLTPNGLSLKFGEGIHFNRTVAIGLNSGIDWVASKKLVVVPAFANIKFSLPIDGETFIYIDTAYGKSIVLGRGNLHGDYKKIGLGIESLDGLALFAELNLYGFSLYSPEKVSNISLGLSWSRFTSKKTKTPKD</sequence>